<feature type="region of interest" description="Disordered" evidence="1">
    <location>
        <begin position="646"/>
        <end position="688"/>
    </location>
</feature>
<organism evidence="3 4">
    <name type="scientific">Reticulomyxa filosa</name>
    <dbReference type="NCBI Taxonomy" id="46433"/>
    <lineage>
        <taxon>Eukaryota</taxon>
        <taxon>Sar</taxon>
        <taxon>Rhizaria</taxon>
        <taxon>Retaria</taxon>
        <taxon>Foraminifera</taxon>
        <taxon>Monothalamids</taxon>
        <taxon>Reticulomyxidae</taxon>
        <taxon>Reticulomyxa</taxon>
    </lineage>
</organism>
<comment type="caution">
    <text evidence="3">The sequence shown here is derived from an EMBL/GenBank/DDBJ whole genome shotgun (WGS) entry which is preliminary data.</text>
</comment>
<name>X6NKI6_RETFI</name>
<dbReference type="EMBL" id="ASPP01007988">
    <property type="protein sequence ID" value="ETO26254.1"/>
    <property type="molecule type" value="Genomic_DNA"/>
</dbReference>
<evidence type="ECO:0000256" key="1">
    <source>
        <dbReference type="SAM" id="MobiDB-lite"/>
    </source>
</evidence>
<dbReference type="AlphaFoldDB" id="X6NKI6"/>
<feature type="region of interest" description="Disordered" evidence="1">
    <location>
        <begin position="560"/>
        <end position="587"/>
    </location>
</feature>
<proteinExistence type="predicted"/>
<evidence type="ECO:0000313" key="4">
    <source>
        <dbReference type="Proteomes" id="UP000023152"/>
    </source>
</evidence>
<keyword evidence="2" id="KW-1133">Transmembrane helix</keyword>
<sequence length="688" mass="76983">MQTARHVCTYLIVSGILEFEGMYELTGHDLHNRGEWVKVGDSNKNITYISSSWVLWDVSKNNGLNNSYTVASTDWRPPSYAVWYRQYIDADEMWHQDLNASVTTVCYATIPPTKMPTALPTMAPTRSQCVAIFVSNNTNTLSSVPLQVSGWYNRQSYLINRKWWWLKVDSTVAIKFFDGQWYLQEYNTTLDSETMPNRLLTNGSAFDDRPPSLATWIYAKFPLSSVQISATCHKTSNPTPSPTQSPTQTPTSSFVFFFFFNFFIFAPLLFFIFLFFYFFFIANFRNFFFNLSQDIKVYWDVPTAKDDQSFSIGIWEWVWSGVSTIEERQTKVAITSGDKLTPGRRYKLVYMATDIYQASSNCTVNIYVIDNSAYNSNSYDSCFQHGFAINVDVNQDTYSTLDNEKSTYSVDNGEISGQVYWTTPDTQSINCYVKALMVGKVAAKSSVVATTKYLGVSAATTVWQVFILILIIIVLCLFGEAVRRRVIEYRNKKKPDAEKSLIHAIDATGEDKNAIMAGIAPVKVLRKATLQSTIDPGARRGKSEGGNVLSVELAEVKPDDKGFNISNAPPSPRVPSENDDDVAAPAAAPADSVALKAPPVLPQLPKPLFGTSVNQEEDDAVGNDAVLNMLEQDWANANYEDDDIVAPMAPLDPKQPVFSPPQPKNAETVDDMDLGENESDIEEPDSQV</sequence>
<keyword evidence="4" id="KW-1185">Reference proteome</keyword>
<gene>
    <name evidence="3" type="ORF">RFI_10882</name>
</gene>
<evidence type="ECO:0000313" key="3">
    <source>
        <dbReference type="EMBL" id="ETO26254.1"/>
    </source>
</evidence>
<feature type="transmembrane region" description="Helical" evidence="2">
    <location>
        <begin position="254"/>
        <end position="280"/>
    </location>
</feature>
<keyword evidence="2" id="KW-0472">Membrane</keyword>
<dbReference type="Proteomes" id="UP000023152">
    <property type="component" value="Unassembled WGS sequence"/>
</dbReference>
<reference evidence="3 4" key="1">
    <citation type="journal article" date="2013" name="Curr. Biol.">
        <title>The Genome of the Foraminiferan Reticulomyxa filosa.</title>
        <authorList>
            <person name="Glockner G."/>
            <person name="Hulsmann N."/>
            <person name="Schleicher M."/>
            <person name="Noegel A.A."/>
            <person name="Eichinger L."/>
            <person name="Gallinger C."/>
            <person name="Pawlowski J."/>
            <person name="Sierra R."/>
            <person name="Euteneuer U."/>
            <person name="Pillet L."/>
            <person name="Moustafa A."/>
            <person name="Platzer M."/>
            <person name="Groth M."/>
            <person name="Szafranski K."/>
            <person name="Schliwa M."/>
        </authorList>
    </citation>
    <scope>NUCLEOTIDE SEQUENCE [LARGE SCALE GENOMIC DNA]</scope>
</reference>
<accession>X6NKI6</accession>
<keyword evidence="2" id="KW-0812">Transmembrane</keyword>
<feature type="compositionally biased region" description="Acidic residues" evidence="1">
    <location>
        <begin position="668"/>
        <end position="688"/>
    </location>
</feature>
<feature type="transmembrane region" description="Helical" evidence="2">
    <location>
        <begin position="462"/>
        <end position="482"/>
    </location>
</feature>
<protein>
    <submittedName>
        <fullName evidence="3">Uncharacterized protein</fullName>
    </submittedName>
</protein>
<evidence type="ECO:0000256" key="2">
    <source>
        <dbReference type="SAM" id="Phobius"/>
    </source>
</evidence>